<sequence>MVSKEYLETARTLLRAAKNMTDRRIAGQLKALAED</sequence>
<accession>A0A1M5NNX0</accession>
<gene>
    <name evidence="1" type="ORF">SAMN05444169_4767</name>
</gene>
<dbReference type="Proteomes" id="UP000190675">
    <property type="component" value="Chromosome I"/>
</dbReference>
<reference evidence="1 2" key="1">
    <citation type="submission" date="2016-11" db="EMBL/GenBank/DDBJ databases">
        <authorList>
            <person name="Jaros S."/>
            <person name="Januszkiewicz K."/>
            <person name="Wedrychowicz H."/>
        </authorList>
    </citation>
    <scope>NUCLEOTIDE SEQUENCE [LARGE SCALE GENOMIC DNA]</scope>
    <source>
        <strain evidence="1 2">GAS242</strain>
    </source>
</reference>
<dbReference type="AlphaFoldDB" id="A0A1M5NNX0"/>
<dbReference type="EMBL" id="LT670818">
    <property type="protein sequence ID" value="SHG91220.1"/>
    <property type="molecule type" value="Genomic_DNA"/>
</dbReference>
<protein>
    <submittedName>
        <fullName evidence="1">Uncharacterized protein</fullName>
    </submittedName>
</protein>
<proteinExistence type="predicted"/>
<name>A0A1M5NNX0_9BRAD</name>
<organism evidence="1 2">
    <name type="scientific">Bradyrhizobium erythrophlei</name>
    <dbReference type="NCBI Taxonomy" id="1437360"/>
    <lineage>
        <taxon>Bacteria</taxon>
        <taxon>Pseudomonadati</taxon>
        <taxon>Pseudomonadota</taxon>
        <taxon>Alphaproteobacteria</taxon>
        <taxon>Hyphomicrobiales</taxon>
        <taxon>Nitrobacteraceae</taxon>
        <taxon>Bradyrhizobium</taxon>
    </lineage>
</organism>
<evidence type="ECO:0000313" key="2">
    <source>
        <dbReference type="Proteomes" id="UP000190675"/>
    </source>
</evidence>
<evidence type="ECO:0000313" key="1">
    <source>
        <dbReference type="EMBL" id="SHG91220.1"/>
    </source>
</evidence>